<dbReference type="InterPro" id="IPR021314">
    <property type="entry name" value="DUF2911"/>
</dbReference>
<dbReference type="STRING" id="1003.SAMN04488541_100278"/>
<evidence type="ECO:0000313" key="3">
    <source>
        <dbReference type="EMBL" id="SFE49332.1"/>
    </source>
</evidence>
<sequence length="230" mass="25692">MKNNILVTIFTFAVVLIVSSCNSNQTTNTESEVKKDSVVADPHAQHQVKTENDEKNQRELKYSAYADSVNQGLIPKDTLKTSARREAKGTVGSLNVVINYGSPGVKGRAIWNGLVGYDQVWVTGAHTATAVTFDKDVMINEQKINAGTYGFFTIPSATEWTLILNTRPNQHLADDYSEKEDVMRIKVKPETLKKEVQRLTYTIDKKSDTEGAISMSWEKIKVSMPFKVIM</sequence>
<dbReference type="Proteomes" id="UP000199513">
    <property type="component" value="Unassembled WGS sequence"/>
</dbReference>
<dbReference type="RefSeq" id="WP_091538794.1">
    <property type="nucleotide sequence ID" value="NZ_FONY01000002.1"/>
</dbReference>
<keyword evidence="2" id="KW-0732">Signal</keyword>
<proteinExistence type="predicted"/>
<evidence type="ECO:0000256" key="2">
    <source>
        <dbReference type="SAM" id="SignalP"/>
    </source>
</evidence>
<dbReference type="AlphaFoldDB" id="A0A1I2AZJ3"/>
<protein>
    <recommendedName>
        <fullName evidence="5">DUF2911 domain-containing protein</fullName>
    </recommendedName>
</protein>
<feature type="chain" id="PRO_5011795892" description="DUF2911 domain-containing protein" evidence="2">
    <location>
        <begin position="24"/>
        <end position="230"/>
    </location>
</feature>
<dbReference type="PROSITE" id="PS51257">
    <property type="entry name" value="PROKAR_LIPOPROTEIN"/>
    <property type="match status" value="1"/>
</dbReference>
<evidence type="ECO:0000256" key="1">
    <source>
        <dbReference type="SAM" id="MobiDB-lite"/>
    </source>
</evidence>
<name>A0A1I2AZJ3_9BACT</name>
<organism evidence="3 4">
    <name type="scientific">Thermoflexibacter ruber</name>
    <dbReference type="NCBI Taxonomy" id="1003"/>
    <lineage>
        <taxon>Bacteria</taxon>
        <taxon>Pseudomonadati</taxon>
        <taxon>Bacteroidota</taxon>
        <taxon>Cytophagia</taxon>
        <taxon>Cytophagales</taxon>
        <taxon>Thermoflexibacteraceae</taxon>
        <taxon>Thermoflexibacter</taxon>
    </lineage>
</organism>
<keyword evidence="4" id="KW-1185">Reference proteome</keyword>
<feature type="signal peptide" evidence="2">
    <location>
        <begin position="1"/>
        <end position="23"/>
    </location>
</feature>
<evidence type="ECO:0008006" key="5">
    <source>
        <dbReference type="Google" id="ProtNLM"/>
    </source>
</evidence>
<feature type="region of interest" description="Disordered" evidence="1">
    <location>
        <begin position="26"/>
        <end position="56"/>
    </location>
</feature>
<evidence type="ECO:0000313" key="4">
    <source>
        <dbReference type="Proteomes" id="UP000199513"/>
    </source>
</evidence>
<reference evidence="3 4" key="1">
    <citation type="submission" date="2016-10" db="EMBL/GenBank/DDBJ databases">
        <authorList>
            <person name="de Groot N.N."/>
        </authorList>
    </citation>
    <scope>NUCLEOTIDE SEQUENCE [LARGE SCALE GENOMIC DNA]</scope>
    <source>
        <strain>GEY</strain>
        <strain evidence="4">DSM 9560</strain>
    </source>
</reference>
<gene>
    <name evidence="3" type="ORF">SAMN04488541_100278</name>
</gene>
<accession>A0A1I2AZJ3</accession>
<dbReference type="EMBL" id="FONY01000002">
    <property type="protein sequence ID" value="SFE49332.1"/>
    <property type="molecule type" value="Genomic_DNA"/>
</dbReference>
<dbReference type="OrthoDB" id="978542at2"/>
<dbReference type="Pfam" id="PF11138">
    <property type="entry name" value="DUF2911"/>
    <property type="match status" value="1"/>
</dbReference>